<evidence type="ECO:0000313" key="9">
    <source>
        <dbReference type="Proteomes" id="UP000230750"/>
    </source>
</evidence>
<feature type="transmembrane region" description="Helical" evidence="6">
    <location>
        <begin position="22"/>
        <end position="39"/>
    </location>
</feature>
<dbReference type="InterPro" id="IPR014710">
    <property type="entry name" value="RmlC-like_jellyroll"/>
</dbReference>
<dbReference type="GO" id="GO:0030552">
    <property type="term" value="F:cAMP binding"/>
    <property type="evidence" value="ECO:0007669"/>
    <property type="project" value="TreeGrafter"/>
</dbReference>
<comment type="subcellular location">
    <subcellularLocation>
        <location evidence="1">Membrane</location>
        <topology evidence="1">Multi-pass membrane protein</topology>
    </subcellularLocation>
</comment>
<comment type="caution">
    <text evidence="8">The sequence shown here is derived from an EMBL/GenBank/DDBJ whole genome shotgun (WGS) entry which is preliminary data.</text>
</comment>
<protein>
    <submittedName>
        <fullName evidence="8">Putative popeye domain-containing protein 3</fullName>
    </submittedName>
</protein>
<feature type="domain" description="POPDC1-3" evidence="7">
    <location>
        <begin position="21"/>
        <end position="244"/>
    </location>
</feature>
<feature type="transmembrane region" description="Helical" evidence="6">
    <location>
        <begin position="73"/>
        <end position="92"/>
    </location>
</feature>
<dbReference type="InterPro" id="IPR006916">
    <property type="entry name" value="POPDC1-3"/>
</dbReference>
<organism evidence="8 9">
    <name type="scientific">Stichopus japonicus</name>
    <name type="common">Sea cucumber</name>
    <dbReference type="NCBI Taxonomy" id="307972"/>
    <lineage>
        <taxon>Eukaryota</taxon>
        <taxon>Metazoa</taxon>
        <taxon>Echinodermata</taxon>
        <taxon>Eleutherozoa</taxon>
        <taxon>Echinozoa</taxon>
        <taxon>Holothuroidea</taxon>
        <taxon>Aspidochirotacea</taxon>
        <taxon>Aspidochirotida</taxon>
        <taxon>Stichopodidae</taxon>
        <taxon>Apostichopus</taxon>
    </lineage>
</organism>
<evidence type="ECO:0000256" key="3">
    <source>
        <dbReference type="ARBA" id="ARBA00022692"/>
    </source>
</evidence>
<dbReference type="GO" id="GO:0042391">
    <property type="term" value="P:regulation of membrane potential"/>
    <property type="evidence" value="ECO:0007669"/>
    <property type="project" value="TreeGrafter"/>
</dbReference>
<evidence type="ECO:0000256" key="2">
    <source>
        <dbReference type="ARBA" id="ARBA00007146"/>
    </source>
</evidence>
<evidence type="ECO:0000259" key="7">
    <source>
        <dbReference type="Pfam" id="PF04831"/>
    </source>
</evidence>
<dbReference type="Pfam" id="PF04831">
    <property type="entry name" value="POPDC1-3"/>
    <property type="match status" value="1"/>
</dbReference>
<dbReference type="GO" id="GO:0051146">
    <property type="term" value="P:striated muscle cell differentiation"/>
    <property type="evidence" value="ECO:0007669"/>
    <property type="project" value="TreeGrafter"/>
</dbReference>
<dbReference type="PANTHER" id="PTHR12101:SF30">
    <property type="entry name" value="POPEYE DOMAIN-CONTAINING PROTEIN 3-LIKE PROTEIN"/>
    <property type="match status" value="1"/>
</dbReference>
<sequence length="267" mass="31138">MDPTRHYKLSTCPIWSLADNRIFFQVGCAMFAIGFLIPHKSYLTSFLSHVFISLAHIVMTFWGLLYICSPDVFGWNLFFFILNIIHAGYYLWKVWPVALQRELTDLYTTVFKPFDVKKQEFIDLCNIGKVCTLKNGECYAEEGITSTGNLSVVLYGKVKVYCGGEFLHHILDKQFLDSPEWDAYDNHHQADKFQVTLKATSYCKYLMWQRETLQDYISTNPFMRHVLLHLIGHDVAKKLTLLTERQWNRVGIKPDIRLSAFEAEQLQ</sequence>
<dbReference type="GO" id="GO:0007507">
    <property type="term" value="P:heart development"/>
    <property type="evidence" value="ECO:0007669"/>
    <property type="project" value="TreeGrafter"/>
</dbReference>
<feature type="transmembrane region" description="Helical" evidence="6">
    <location>
        <begin position="46"/>
        <end position="67"/>
    </location>
</feature>
<proteinExistence type="inferred from homology"/>
<dbReference type="PANTHER" id="PTHR12101">
    <property type="entry name" value="POPEYE DOMAIN CONTAINING PROTEIN"/>
    <property type="match status" value="1"/>
</dbReference>
<evidence type="ECO:0000256" key="4">
    <source>
        <dbReference type="ARBA" id="ARBA00022989"/>
    </source>
</evidence>
<reference evidence="8 9" key="1">
    <citation type="journal article" date="2017" name="PLoS Biol.">
        <title>The sea cucumber genome provides insights into morphological evolution and visceral regeneration.</title>
        <authorList>
            <person name="Zhang X."/>
            <person name="Sun L."/>
            <person name="Yuan J."/>
            <person name="Sun Y."/>
            <person name="Gao Y."/>
            <person name="Zhang L."/>
            <person name="Li S."/>
            <person name="Dai H."/>
            <person name="Hamel J.F."/>
            <person name="Liu C."/>
            <person name="Yu Y."/>
            <person name="Liu S."/>
            <person name="Lin W."/>
            <person name="Guo K."/>
            <person name="Jin S."/>
            <person name="Xu P."/>
            <person name="Storey K.B."/>
            <person name="Huan P."/>
            <person name="Zhang T."/>
            <person name="Zhou Y."/>
            <person name="Zhang J."/>
            <person name="Lin C."/>
            <person name="Li X."/>
            <person name="Xing L."/>
            <person name="Huo D."/>
            <person name="Sun M."/>
            <person name="Wang L."/>
            <person name="Mercier A."/>
            <person name="Li F."/>
            <person name="Yang H."/>
            <person name="Xiang J."/>
        </authorList>
    </citation>
    <scope>NUCLEOTIDE SEQUENCE [LARGE SCALE GENOMIC DNA]</scope>
    <source>
        <strain evidence="8">Shaxun</strain>
        <tissue evidence="8">Muscle</tissue>
    </source>
</reference>
<dbReference type="InterPro" id="IPR018490">
    <property type="entry name" value="cNMP-bd_dom_sf"/>
</dbReference>
<keyword evidence="9" id="KW-1185">Reference proteome</keyword>
<comment type="similarity">
    <text evidence="2">Belongs to the popeye family.</text>
</comment>
<dbReference type="InterPro" id="IPR055272">
    <property type="entry name" value="POPDC1-3_dom"/>
</dbReference>
<dbReference type="Gene3D" id="2.60.120.10">
    <property type="entry name" value="Jelly Rolls"/>
    <property type="match status" value="1"/>
</dbReference>
<dbReference type="Proteomes" id="UP000230750">
    <property type="component" value="Unassembled WGS sequence"/>
</dbReference>
<keyword evidence="5 6" id="KW-0472">Membrane</keyword>
<dbReference type="AlphaFoldDB" id="A0A2G8KCJ1"/>
<keyword evidence="3 6" id="KW-0812">Transmembrane</keyword>
<name>A0A2G8KCJ1_STIJA</name>
<dbReference type="SUPFAM" id="SSF51206">
    <property type="entry name" value="cAMP-binding domain-like"/>
    <property type="match status" value="1"/>
</dbReference>
<gene>
    <name evidence="8" type="ORF">BSL78_17417</name>
</gene>
<dbReference type="GO" id="GO:0042383">
    <property type="term" value="C:sarcolemma"/>
    <property type="evidence" value="ECO:0007669"/>
    <property type="project" value="TreeGrafter"/>
</dbReference>
<evidence type="ECO:0000313" key="8">
    <source>
        <dbReference type="EMBL" id="PIK45711.1"/>
    </source>
</evidence>
<evidence type="ECO:0000256" key="6">
    <source>
        <dbReference type="SAM" id="Phobius"/>
    </source>
</evidence>
<evidence type="ECO:0000256" key="1">
    <source>
        <dbReference type="ARBA" id="ARBA00004141"/>
    </source>
</evidence>
<dbReference type="OrthoDB" id="425611at2759"/>
<dbReference type="EMBL" id="MRZV01000691">
    <property type="protein sequence ID" value="PIK45711.1"/>
    <property type="molecule type" value="Genomic_DNA"/>
</dbReference>
<keyword evidence="4 6" id="KW-1133">Transmembrane helix</keyword>
<evidence type="ECO:0000256" key="5">
    <source>
        <dbReference type="ARBA" id="ARBA00023136"/>
    </source>
</evidence>
<dbReference type="STRING" id="307972.A0A2G8KCJ1"/>
<accession>A0A2G8KCJ1</accession>